<dbReference type="SUPFAM" id="SSF52200">
    <property type="entry name" value="Toll/Interleukin receptor TIR domain"/>
    <property type="match status" value="1"/>
</dbReference>
<evidence type="ECO:0000313" key="3">
    <source>
        <dbReference type="EMBL" id="GIM95511.1"/>
    </source>
</evidence>
<dbReference type="InterPro" id="IPR053137">
    <property type="entry name" value="NLR-like"/>
</dbReference>
<protein>
    <recommendedName>
        <fullName evidence="2">TIR domain-containing protein</fullName>
    </recommendedName>
</protein>
<dbReference type="GO" id="GO:0007165">
    <property type="term" value="P:signal transduction"/>
    <property type="evidence" value="ECO:0007669"/>
    <property type="project" value="InterPro"/>
</dbReference>
<comment type="caution">
    <text evidence="3">The sequence shown here is derived from an EMBL/GenBank/DDBJ whole genome shotgun (WGS) entry which is preliminary data.</text>
</comment>
<evidence type="ECO:0000256" key="1">
    <source>
        <dbReference type="SAM" id="MobiDB-lite"/>
    </source>
</evidence>
<dbReference type="Pfam" id="PF13424">
    <property type="entry name" value="TPR_12"/>
    <property type="match status" value="2"/>
</dbReference>
<dbReference type="EMBL" id="BOQN01000095">
    <property type="protein sequence ID" value="GIM95511.1"/>
    <property type="molecule type" value="Genomic_DNA"/>
</dbReference>
<name>A0A919W8T3_9ACTN</name>
<proteinExistence type="predicted"/>
<dbReference type="Gene3D" id="3.40.50.10140">
    <property type="entry name" value="Toll/interleukin-1 receptor homology (TIR) domain"/>
    <property type="match status" value="1"/>
</dbReference>
<evidence type="ECO:0000313" key="4">
    <source>
        <dbReference type="Proteomes" id="UP000677082"/>
    </source>
</evidence>
<reference evidence="3 4" key="1">
    <citation type="submission" date="2021-03" db="EMBL/GenBank/DDBJ databases">
        <title>Whole genome shotgun sequence of Actinoplanes toevensis NBRC 105298.</title>
        <authorList>
            <person name="Komaki H."/>
            <person name="Tamura T."/>
        </authorList>
    </citation>
    <scope>NUCLEOTIDE SEQUENCE [LARGE SCALE GENOMIC DNA]</scope>
    <source>
        <strain evidence="3 4">NBRC 105298</strain>
    </source>
</reference>
<dbReference type="InterPro" id="IPR035897">
    <property type="entry name" value="Toll_tir_struct_dom_sf"/>
</dbReference>
<feature type="domain" description="TIR" evidence="2">
    <location>
        <begin position="4"/>
        <end position="136"/>
    </location>
</feature>
<accession>A0A919W8T3</accession>
<dbReference type="Pfam" id="PF13676">
    <property type="entry name" value="TIR_2"/>
    <property type="match status" value="1"/>
</dbReference>
<dbReference type="SUPFAM" id="SSF52540">
    <property type="entry name" value="P-loop containing nucleoside triphosphate hydrolases"/>
    <property type="match status" value="1"/>
</dbReference>
<feature type="region of interest" description="Disordered" evidence="1">
    <location>
        <begin position="142"/>
        <end position="161"/>
    </location>
</feature>
<dbReference type="InterPro" id="IPR027417">
    <property type="entry name" value="P-loop_NTPase"/>
</dbReference>
<dbReference type="Gene3D" id="3.40.50.300">
    <property type="entry name" value="P-loop containing nucleotide triphosphate hydrolases"/>
    <property type="match status" value="1"/>
</dbReference>
<dbReference type="Gene3D" id="1.25.40.10">
    <property type="entry name" value="Tetratricopeptide repeat domain"/>
    <property type="match status" value="2"/>
</dbReference>
<gene>
    <name evidence="3" type="ORF">Ato02nite_073040</name>
</gene>
<dbReference type="PANTHER" id="PTHR46082:SF6">
    <property type="entry name" value="AAA+ ATPASE DOMAIN-CONTAINING PROTEIN-RELATED"/>
    <property type="match status" value="1"/>
</dbReference>
<sequence>MVTAETDVFLCYSWANKIRADALRDALTAAGLSVFQDESGMRDYDYLTERIDAALRATRALVVLCTPALLSSEYCRQEMHFALLRSYRLHRSRARVLTVLQGMEIADVRPERLKHWRLPRTDSDLSEVSEQIAAHVTRLGAADPRRLGDAPEPPRAPRRDPHELYGREFELWHLHDALFPTDDPLAGGQVAALTGPAGQGKTMLAEQYVRLFADDFPGGVFTAASAAPPPGRPYLWLVDNLPDDIGKPEFDARRAPTPEGRTLVIARQDLRDWVGRDKHLRLGGLGHKAGLALLTSRRPVADRREYGAARHVVDTLGGHALALRLAAGLVTAPGFTGFRDLATALDHPDRDALLLAEQLRPRLPTDHIGSVAATMARAVRAVPAAGREALLAASVLAPAPLPVVLRPADGLGEIVERQLAEVLPDGTTLVHPLVHRAVRTLYRDDPRRQALRLAAVERLGELLDAGREQHRPSSDLAVLLPHVRAVAAEMRDLDEWHLLNEAGRVHTELGDSRAALELYDRLHEVCRAELGESDPVTLAVRLGLGTAYGLHGDHRRALALLEDAHARLTDPLDALTALNNIAVVHSSAGAHELARDLYAQVHAARAESLGPGHPETLDALHNLAIATGRAGDRETARRLKAEVYDAVRTVHGDAHERTLDALGSLAVTTLELGDRDRARQLFRQVYDHGRSADAATNRAAAEDDPDLVVSLLTEAYEMRVARPGPAHPRTLRSLRSLLIEQLRRAGSAPAGAEPLGVLEPAATLPDGVRPEDVRLDADDMDERAELFEFASTHYDQQVKLSGTDSTDTALAIGYLAHATAALDQMDIQFDEAWALIDNAADGLAEDLGPDHPAGVAADLVRRWIATLGGPE</sequence>
<dbReference type="Pfam" id="PF13374">
    <property type="entry name" value="TPR_10"/>
    <property type="match status" value="1"/>
</dbReference>
<keyword evidence="4" id="KW-1185">Reference proteome</keyword>
<dbReference type="AlphaFoldDB" id="A0A919W8T3"/>
<dbReference type="PANTHER" id="PTHR46082">
    <property type="entry name" value="ATP/GTP-BINDING PROTEIN-RELATED"/>
    <property type="match status" value="1"/>
</dbReference>
<organism evidence="3 4">
    <name type="scientific">Paractinoplanes toevensis</name>
    <dbReference type="NCBI Taxonomy" id="571911"/>
    <lineage>
        <taxon>Bacteria</taxon>
        <taxon>Bacillati</taxon>
        <taxon>Actinomycetota</taxon>
        <taxon>Actinomycetes</taxon>
        <taxon>Micromonosporales</taxon>
        <taxon>Micromonosporaceae</taxon>
        <taxon>Paractinoplanes</taxon>
    </lineage>
</organism>
<dbReference type="InterPro" id="IPR000157">
    <property type="entry name" value="TIR_dom"/>
</dbReference>
<dbReference type="PROSITE" id="PS50104">
    <property type="entry name" value="TIR"/>
    <property type="match status" value="1"/>
</dbReference>
<dbReference type="SUPFAM" id="SSF48452">
    <property type="entry name" value="TPR-like"/>
    <property type="match status" value="2"/>
</dbReference>
<dbReference type="InterPro" id="IPR011990">
    <property type="entry name" value="TPR-like_helical_dom_sf"/>
</dbReference>
<evidence type="ECO:0000259" key="2">
    <source>
        <dbReference type="PROSITE" id="PS50104"/>
    </source>
</evidence>
<dbReference type="Proteomes" id="UP000677082">
    <property type="component" value="Unassembled WGS sequence"/>
</dbReference>